<dbReference type="InterPro" id="IPR036290">
    <property type="entry name" value="Phe_ZIP_sf"/>
</dbReference>
<keyword evidence="2" id="KW-0597">Phosphoprotein</keyword>
<evidence type="ECO:0000256" key="3">
    <source>
        <dbReference type="ARBA" id="ARBA00022999"/>
    </source>
</evidence>
<feature type="compositionally biased region" description="Low complexity" evidence="5">
    <location>
        <begin position="445"/>
        <end position="463"/>
    </location>
</feature>
<feature type="compositionally biased region" description="Pro residues" evidence="5">
    <location>
        <begin position="922"/>
        <end position="941"/>
    </location>
</feature>
<dbReference type="GO" id="GO:0005068">
    <property type="term" value="F:transmembrane receptor protein tyrosine kinase adaptor activity"/>
    <property type="evidence" value="ECO:0007669"/>
    <property type="project" value="TreeGrafter"/>
</dbReference>
<dbReference type="AlphaFoldDB" id="A0A6G1QAM5"/>
<feature type="compositionally biased region" description="Acidic residues" evidence="5">
    <location>
        <begin position="261"/>
        <end position="274"/>
    </location>
</feature>
<dbReference type="InterPro" id="IPR011993">
    <property type="entry name" value="PH-like_dom_sf"/>
</dbReference>
<evidence type="ECO:0000259" key="6">
    <source>
        <dbReference type="PROSITE" id="PS50001"/>
    </source>
</evidence>
<dbReference type="CDD" id="cd10346">
    <property type="entry name" value="SH2_SH2B_family"/>
    <property type="match status" value="1"/>
</dbReference>
<dbReference type="SUPFAM" id="SSF50729">
    <property type="entry name" value="PH domain-like"/>
    <property type="match status" value="1"/>
</dbReference>
<gene>
    <name evidence="7" type="ORF">EXN66_Car015387</name>
</gene>
<dbReference type="SMART" id="SM00252">
    <property type="entry name" value="SH2"/>
    <property type="match status" value="1"/>
</dbReference>
<dbReference type="GO" id="GO:0035556">
    <property type="term" value="P:intracellular signal transduction"/>
    <property type="evidence" value="ECO:0007669"/>
    <property type="project" value="TreeGrafter"/>
</dbReference>
<dbReference type="InterPro" id="IPR036860">
    <property type="entry name" value="SH2_dom_sf"/>
</dbReference>
<dbReference type="CDD" id="cd01231">
    <property type="entry name" value="PH_SH2B_family"/>
    <property type="match status" value="1"/>
</dbReference>
<dbReference type="Gene3D" id="3.30.505.10">
    <property type="entry name" value="SH2 domain"/>
    <property type="match status" value="1"/>
</dbReference>
<feature type="region of interest" description="Disordered" evidence="5">
    <location>
        <begin position="1"/>
        <end position="66"/>
    </location>
</feature>
<dbReference type="GO" id="GO:0005886">
    <property type="term" value="C:plasma membrane"/>
    <property type="evidence" value="ECO:0007669"/>
    <property type="project" value="TreeGrafter"/>
</dbReference>
<feature type="compositionally biased region" description="Polar residues" evidence="5">
    <location>
        <begin position="295"/>
        <end position="304"/>
    </location>
</feature>
<feature type="compositionally biased region" description="Basic and acidic residues" evidence="5">
    <location>
        <begin position="410"/>
        <end position="435"/>
    </location>
</feature>
<dbReference type="SUPFAM" id="SSF55550">
    <property type="entry name" value="SH2 domain"/>
    <property type="match status" value="1"/>
</dbReference>
<dbReference type="Proteomes" id="UP000503349">
    <property type="component" value="Chromosome 15"/>
</dbReference>
<evidence type="ECO:0000313" key="8">
    <source>
        <dbReference type="Proteomes" id="UP000503349"/>
    </source>
</evidence>
<dbReference type="PANTHER" id="PTHR10872">
    <property type="entry name" value="SH2B ADAPTER PROTEIN"/>
    <property type="match status" value="1"/>
</dbReference>
<dbReference type="Gene3D" id="6.10.140.110">
    <property type="match status" value="1"/>
</dbReference>
<dbReference type="InterPro" id="IPR000980">
    <property type="entry name" value="SH2"/>
</dbReference>
<organism evidence="7 8">
    <name type="scientific">Channa argus</name>
    <name type="common">Northern snakehead</name>
    <name type="synonym">Ophicephalus argus</name>
    <dbReference type="NCBI Taxonomy" id="215402"/>
    <lineage>
        <taxon>Eukaryota</taxon>
        <taxon>Metazoa</taxon>
        <taxon>Chordata</taxon>
        <taxon>Craniata</taxon>
        <taxon>Vertebrata</taxon>
        <taxon>Euteleostomi</taxon>
        <taxon>Actinopterygii</taxon>
        <taxon>Neopterygii</taxon>
        <taxon>Teleostei</taxon>
        <taxon>Neoteleostei</taxon>
        <taxon>Acanthomorphata</taxon>
        <taxon>Anabantaria</taxon>
        <taxon>Anabantiformes</taxon>
        <taxon>Channoidei</taxon>
        <taxon>Channidae</taxon>
        <taxon>Channa</taxon>
    </lineage>
</organism>
<reference evidence="8" key="2">
    <citation type="submission" date="2019-02" db="EMBL/GenBank/DDBJ databases">
        <title>Opniocepnalus argus Var Kimnra genome.</title>
        <authorList>
            <person name="Zhou C."/>
            <person name="Xiao S."/>
        </authorList>
    </citation>
    <scope>NUCLEOTIDE SEQUENCE [LARGE SCALE GENOMIC DNA]</scope>
</reference>
<dbReference type="FunFam" id="3.30.505.10:FF:000008">
    <property type="entry name" value="SH2B adapter protein 1 isoform 2"/>
    <property type="match status" value="1"/>
</dbReference>
<dbReference type="PRINTS" id="PR00401">
    <property type="entry name" value="SH2DOMAIN"/>
</dbReference>
<dbReference type="InterPro" id="IPR015012">
    <property type="entry name" value="Phe_ZIP"/>
</dbReference>
<feature type="region of interest" description="Disordered" evidence="5">
    <location>
        <begin position="194"/>
        <end position="318"/>
    </location>
</feature>
<feature type="compositionally biased region" description="Gly residues" evidence="5">
    <location>
        <begin position="961"/>
        <end position="976"/>
    </location>
</feature>
<comment type="similarity">
    <text evidence="1">Belongs to the SH2B adapter family.</text>
</comment>
<dbReference type="SUPFAM" id="SSF109805">
    <property type="entry name" value="Phenylalanine zipper"/>
    <property type="match status" value="1"/>
</dbReference>
<name>A0A6G1QAM5_CHAAH</name>
<dbReference type="PANTHER" id="PTHR10872:SF3">
    <property type="entry name" value="SH2B ADAPTER PROTEIN 1"/>
    <property type="match status" value="1"/>
</dbReference>
<evidence type="ECO:0000256" key="2">
    <source>
        <dbReference type="ARBA" id="ARBA00022553"/>
    </source>
</evidence>
<evidence type="ECO:0000256" key="4">
    <source>
        <dbReference type="PROSITE-ProRule" id="PRU00191"/>
    </source>
</evidence>
<dbReference type="Pfam" id="PF00017">
    <property type="entry name" value="SH2"/>
    <property type="match status" value="1"/>
</dbReference>
<feature type="region of interest" description="Disordered" evidence="5">
    <location>
        <begin position="915"/>
        <end position="1015"/>
    </location>
</feature>
<reference evidence="7 8" key="1">
    <citation type="submission" date="2019-02" db="EMBL/GenBank/DDBJ databases">
        <title>Opniocepnalus argus genome.</title>
        <authorList>
            <person name="Zhou C."/>
            <person name="Xiao S."/>
        </authorList>
    </citation>
    <scope>NUCLEOTIDE SEQUENCE [LARGE SCALE GENOMIC DNA]</scope>
    <source>
        <strain evidence="7">OARG1902GOOAL</strain>
        <tissue evidence="7">Muscle</tissue>
    </source>
</reference>
<protein>
    <submittedName>
        <fullName evidence="7">SH2B adapter protein 1 Pro-rich, PH and SH2 domain-containing signaling mediator</fullName>
    </submittedName>
</protein>
<accession>A0A6G1QAM5</accession>
<keyword evidence="8" id="KW-1185">Reference proteome</keyword>
<sequence length="1015" mass="108085">MNGSLLTPPSPRAANSSPLPPSPSPSPSPPSPSLLPLSPRPPPLPPLVSPPPQAHASSLSDTPTPSPSPCLSWTEFCELHARVAAGDFARHFRAFLLENPHYSPDSAAAFCRRFTDRFVRHFQSELEGALPPTYASGRDEMVIWAPQSDATSLEEEAVSPLSASGGAVLPCPPTNTARISSKSAPTRLVLENRSGDRFGDSYSHGQVLPPSSSSSCCSSVGGNNGRREDRGAMVTPGNGEAPVEEEEDSWLGVASVVKDVEPEEREAESTEVDNADPSNTSQITPSSVTPPPSSKGNSTPNSSKNKLKKRFSLRSVGRSVRGSVRGILHWRSSSSDSAQSQLPSSYSYTMGVQDAGFVSVSKRNSGTQPPTPTSSMPVSLSMPLSLPHSSSSSLPPSSSSSATSLSLTEAARDRRRSNGEGSEKEKWSHRLEKLRLSRSPPPVLTPTIASSHSTSSTLPPSSAAAVTIIPQRKLGRLVREGGVNVSSSNDELSGSHGFSGFSFSLLHHGTDNNSAASSAVAQAGLVQPLASGGGIPWRGGRWHKCRLVLKERDREGGERGEEYYLEFFIPPKSSKPRLTVPCCSIMDMRSTTALEVPDKENTFLLQLEGSVQYVIETRDSVQMRAWLSDIRNGICLSEHEDAEGVCGGPLEISGTPEIVDRLSQVCYGGIGGSSPLDPLPPELPPRAPLDEPDGRILGGGGASLGTPFAETPDATGSFLFSETPSAEAVEHPLSECQWFHGTLSRLKAAQLVLAGGAASHGVFLVRQSETRRGEYVLTFNFQGKAKHLRLSLNEDGQCRVQHLWFQSIFDMLEHFRVHPIPLESGGASDVTLISFVGATAVRQPDVPHLHYVLLQPSASACCFNAPIISDLSVVVLLYPLAHPLQAETGQAVGLQSVMSSLRAILTLHQPPSLTVYLTSRPRSPPQPPPLPPGRPPPPTPPQERENEMELGGASVLQIAATGGGSGGSGGGSGGGVEDWEERDRDTPLRQLEAVEGEERDGTRVPRAIDNQYSFF</sequence>
<feature type="region of interest" description="Disordered" evidence="5">
    <location>
        <begin position="360"/>
        <end position="463"/>
    </location>
</feature>
<evidence type="ECO:0000313" key="7">
    <source>
        <dbReference type="EMBL" id="KAF3699700.1"/>
    </source>
</evidence>
<proteinExistence type="inferred from homology"/>
<dbReference type="InterPro" id="IPR030523">
    <property type="entry name" value="SH2B"/>
</dbReference>
<dbReference type="EMBL" id="CM015726">
    <property type="protein sequence ID" value="KAF3699700.1"/>
    <property type="molecule type" value="Genomic_DNA"/>
</dbReference>
<feature type="compositionally biased region" description="Pro residues" evidence="5">
    <location>
        <begin position="18"/>
        <end position="53"/>
    </location>
</feature>
<dbReference type="InterPro" id="IPR035057">
    <property type="entry name" value="SH2B1_SH2"/>
</dbReference>
<feature type="compositionally biased region" description="Low complexity" evidence="5">
    <location>
        <begin position="373"/>
        <end position="408"/>
    </location>
</feature>
<keyword evidence="3 4" id="KW-0727">SH2 domain</keyword>
<evidence type="ECO:0000256" key="5">
    <source>
        <dbReference type="SAM" id="MobiDB-lite"/>
    </source>
</evidence>
<feature type="domain" description="SH2" evidence="6">
    <location>
        <begin position="738"/>
        <end position="836"/>
    </location>
</feature>
<evidence type="ECO:0000256" key="1">
    <source>
        <dbReference type="ARBA" id="ARBA00010220"/>
    </source>
</evidence>
<dbReference type="Gene3D" id="2.30.29.30">
    <property type="entry name" value="Pleckstrin-homology domain (PH domain)/Phosphotyrosine-binding domain (PTB)"/>
    <property type="match status" value="1"/>
</dbReference>
<dbReference type="Pfam" id="PF08916">
    <property type="entry name" value="Phe_ZIP"/>
    <property type="match status" value="1"/>
</dbReference>
<dbReference type="PROSITE" id="PS50001">
    <property type="entry name" value="SH2"/>
    <property type="match status" value="1"/>
</dbReference>